<dbReference type="EMBL" id="MOBX01000013">
    <property type="protein sequence ID" value="RON80746.1"/>
    <property type="molecule type" value="Genomic_DNA"/>
</dbReference>
<dbReference type="Gene3D" id="1.10.10.10">
    <property type="entry name" value="Winged helix-like DNA-binding domain superfamily/Winged helix DNA-binding domain"/>
    <property type="match status" value="1"/>
</dbReference>
<evidence type="ECO:0000256" key="3">
    <source>
        <dbReference type="ARBA" id="ARBA00023125"/>
    </source>
</evidence>
<dbReference type="InterPro" id="IPR058163">
    <property type="entry name" value="LysR-type_TF_proteobact-type"/>
</dbReference>
<dbReference type="Proteomes" id="UP000285378">
    <property type="component" value="Unassembled WGS sequence"/>
</dbReference>
<evidence type="ECO:0000313" key="6">
    <source>
        <dbReference type="EMBL" id="RON80746.1"/>
    </source>
</evidence>
<reference evidence="6 7" key="1">
    <citation type="submission" date="2016-10" db="EMBL/GenBank/DDBJ databases">
        <title>Comparative genome analysis of multiple Pseudomonas spp. focuses on biocontrol and plant growth promoting traits.</title>
        <authorList>
            <person name="Tao X.-Y."/>
            <person name="Taylor C.G."/>
        </authorList>
    </citation>
    <scope>NUCLEOTIDE SEQUENCE [LARGE SCALE GENOMIC DNA]</scope>
    <source>
        <strain evidence="6 7">28B5</strain>
    </source>
</reference>
<dbReference type="PANTHER" id="PTHR30537:SF3">
    <property type="entry name" value="TRANSCRIPTIONAL REGULATORY PROTEIN"/>
    <property type="match status" value="1"/>
</dbReference>
<evidence type="ECO:0000259" key="5">
    <source>
        <dbReference type="PROSITE" id="PS50931"/>
    </source>
</evidence>
<dbReference type="PANTHER" id="PTHR30537">
    <property type="entry name" value="HTH-TYPE TRANSCRIPTIONAL REGULATOR"/>
    <property type="match status" value="1"/>
</dbReference>
<organism evidence="6 7">
    <name type="scientific">Pseudomonas fluorescens</name>
    <dbReference type="NCBI Taxonomy" id="294"/>
    <lineage>
        <taxon>Bacteria</taxon>
        <taxon>Pseudomonadati</taxon>
        <taxon>Pseudomonadota</taxon>
        <taxon>Gammaproteobacteria</taxon>
        <taxon>Pseudomonadales</taxon>
        <taxon>Pseudomonadaceae</taxon>
        <taxon>Pseudomonas</taxon>
    </lineage>
</organism>
<feature type="domain" description="HTH lysR-type" evidence="5">
    <location>
        <begin position="1"/>
        <end position="58"/>
    </location>
</feature>
<dbReference type="SUPFAM" id="SSF53850">
    <property type="entry name" value="Periplasmic binding protein-like II"/>
    <property type="match status" value="1"/>
</dbReference>
<dbReference type="OrthoDB" id="570111at2"/>
<name>A0A423MBW0_PSEFL</name>
<dbReference type="PROSITE" id="PS50931">
    <property type="entry name" value="HTH_LYSR"/>
    <property type="match status" value="1"/>
</dbReference>
<gene>
    <name evidence="6" type="ORF">BK670_11135</name>
</gene>
<evidence type="ECO:0000313" key="7">
    <source>
        <dbReference type="Proteomes" id="UP000285378"/>
    </source>
</evidence>
<dbReference type="Gene3D" id="3.40.190.290">
    <property type="match status" value="1"/>
</dbReference>
<dbReference type="AlphaFoldDB" id="A0A423MBW0"/>
<dbReference type="SUPFAM" id="SSF46785">
    <property type="entry name" value="Winged helix' DNA-binding domain"/>
    <property type="match status" value="1"/>
</dbReference>
<dbReference type="Pfam" id="PF03466">
    <property type="entry name" value="LysR_substrate"/>
    <property type="match status" value="1"/>
</dbReference>
<dbReference type="GO" id="GO:0006351">
    <property type="term" value="P:DNA-templated transcription"/>
    <property type="evidence" value="ECO:0007669"/>
    <property type="project" value="TreeGrafter"/>
</dbReference>
<dbReference type="InterPro" id="IPR005119">
    <property type="entry name" value="LysR_subst-bd"/>
</dbReference>
<dbReference type="InterPro" id="IPR036388">
    <property type="entry name" value="WH-like_DNA-bd_sf"/>
</dbReference>
<accession>A0A423MBW0</accession>
<evidence type="ECO:0000256" key="2">
    <source>
        <dbReference type="ARBA" id="ARBA00023015"/>
    </source>
</evidence>
<proteinExistence type="inferred from homology"/>
<dbReference type="GO" id="GO:0043565">
    <property type="term" value="F:sequence-specific DNA binding"/>
    <property type="evidence" value="ECO:0007669"/>
    <property type="project" value="TreeGrafter"/>
</dbReference>
<dbReference type="RefSeq" id="WP_123449885.1">
    <property type="nucleotide sequence ID" value="NZ_MOBX01000013.1"/>
</dbReference>
<dbReference type="InterPro" id="IPR000847">
    <property type="entry name" value="LysR_HTH_N"/>
</dbReference>
<dbReference type="Pfam" id="PF00126">
    <property type="entry name" value="HTH_1"/>
    <property type="match status" value="1"/>
</dbReference>
<evidence type="ECO:0000256" key="4">
    <source>
        <dbReference type="ARBA" id="ARBA00023163"/>
    </source>
</evidence>
<keyword evidence="3" id="KW-0238">DNA-binding</keyword>
<keyword evidence="2" id="KW-0805">Transcription regulation</keyword>
<dbReference type="GO" id="GO:0003700">
    <property type="term" value="F:DNA-binding transcription factor activity"/>
    <property type="evidence" value="ECO:0007669"/>
    <property type="project" value="InterPro"/>
</dbReference>
<comment type="caution">
    <text evidence="6">The sequence shown here is derived from an EMBL/GenBank/DDBJ whole genome shotgun (WGS) entry which is preliminary data.</text>
</comment>
<comment type="similarity">
    <text evidence="1">Belongs to the LysR transcriptional regulatory family.</text>
</comment>
<sequence>MNWEDLRYFVAIASAGTLSGASRQLGVDQATVSRRLAALETDLGARLVDRQPRKAFLTPLGQEVLTHALKIEDSVFAVKRLSLSASSQSRAKITISAPPILARHFFAPQLLVLSQRLPQVQVSVLSESHVASLSKLEADLAIRLTPGTADSDIVKRIGEMQFGLYSTPSYANVANPQQWEFIGYTEYPVAFDHKNWLYQTIGNRRVVCEVADLSNQYEAACTGIGVAGLPCFLADQDERLLRLSSSEKMLSLGIFLALHPDRRNDQLVRDTSAVITELITDLGLT</sequence>
<evidence type="ECO:0000256" key="1">
    <source>
        <dbReference type="ARBA" id="ARBA00009437"/>
    </source>
</evidence>
<keyword evidence="4" id="KW-0804">Transcription</keyword>
<protein>
    <submittedName>
        <fullName evidence="6">Transcriptional regulator</fullName>
    </submittedName>
</protein>
<dbReference type="InterPro" id="IPR036390">
    <property type="entry name" value="WH_DNA-bd_sf"/>
</dbReference>